<comment type="caution">
    <text evidence="1">The sequence shown here is derived from an EMBL/GenBank/DDBJ whole genome shotgun (WGS) entry which is preliminary data.</text>
</comment>
<sequence length="165" mass="18225">MYAVCCLFDGRLLLAPASKGEAMTAEGDRTRRLKLGSFGTIVAPRLQASKSQDLQTHAHHHHHTSAAATTTSVARNLGGSSIAPWSVASAIAIGSWSTTPLPTVVVLHTIAGPAFEPRHPRVNLDLMNYRRRFMAEVGRVPYWTASFPLFLWEKLYYTAVTRRRP</sequence>
<dbReference type="RefSeq" id="XP_035325292.1">
    <property type="nucleotide sequence ID" value="XM_035462362.1"/>
</dbReference>
<dbReference type="GeneID" id="55966606"/>
<evidence type="ECO:0000313" key="1">
    <source>
        <dbReference type="EMBL" id="KAF4126640.1"/>
    </source>
</evidence>
<dbReference type="EMBL" id="JAANYQ010000001">
    <property type="protein sequence ID" value="KAF4126640.1"/>
    <property type="molecule type" value="Genomic_DNA"/>
</dbReference>
<organism evidence="1 2">
    <name type="scientific">Geosmithia morbida</name>
    <dbReference type="NCBI Taxonomy" id="1094350"/>
    <lineage>
        <taxon>Eukaryota</taxon>
        <taxon>Fungi</taxon>
        <taxon>Dikarya</taxon>
        <taxon>Ascomycota</taxon>
        <taxon>Pezizomycotina</taxon>
        <taxon>Sordariomycetes</taxon>
        <taxon>Hypocreomycetidae</taxon>
        <taxon>Hypocreales</taxon>
        <taxon>Bionectriaceae</taxon>
        <taxon>Geosmithia</taxon>
    </lineage>
</organism>
<name>A0A9P4Z2R5_9HYPO</name>
<gene>
    <name evidence="1" type="ORF">GMORB2_0376</name>
</gene>
<dbReference type="Proteomes" id="UP000749293">
    <property type="component" value="Unassembled WGS sequence"/>
</dbReference>
<evidence type="ECO:0000313" key="2">
    <source>
        <dbReference type="Proteomes" id="UP000749293"/>
    </source>
</evidence>
<protein>
    <submittedName>
        <fullName evidence="1">Uncharacterized protein</fullName>
    </submittedName>
</protein>
<keyword evidence="2" id="KW-1185">Reference proteome</keyword>
<accession>A0A9P4Z2R5</accession>
<dbReference type="AlphaFoldDB" id="A0A9P4Z2R5"/>
<proteinExistence type="predicted"/>
<reference evidence="1" key="1">
    <citation type="submission" date="2020-03" db="EMBL/GenBank/DDBJ databases">
        <title>Site-based positive gene gene selection in Geosmithia morbida across the United States reveals a broad range of putative effectors and factors for local host and environmental adapation.</title>
        <authorList>
            <person name="Onufrak A."/>
            <person name="Murdoch R.W."/>
            <person name="Gazis R."/>
            <person name="Huff M."/>
            <person name="Staton M."/>
            <person name="Klingeman W."/>
            <person name="Hadziabdic D."/>
        </authorList>
    </citation>
    <scope>NUCLEOTIDE SEQUENCE</scope>
    <source>
        <strain evidence="1">1262</strain>
    </source>
</reference>